<gene>
    <name evidence="2" type="ORF">N7458_001857</name>
</gene>
<comment type="caution">
    <text evidence="2">The sequence shown here is derived from an EMBL/GenBank/DDBJ whole genome shotgun (WGS) entry which is preliminary data.</text>
</comment>
<evidence type="ECO:0000256" key="1">
    <source>
        <dbReference type="SAM" id="MobiDB-lite"/>
    </source>
</evidence>
<accession>A0AAD6CBQ0</accession>
<feature type="compositionally biased region" description="Low complexity" evidence="1">
    <location>
        <begin position="383"/>
        <end position="396"/>
    </location>
</feature>
<feature type="region of interest" description="Disordered" evidence="1">
    <location>
        <begin position="664"/>
        <end position="694"/>
    </location>
</feature>
<evidence type="ECO:0000313" key="3">
    <source>
        <dbReference type="Proteomes" id="UP001213681"/>
    </source>
</evidence>
<protein>
    <submittedName>
        <fullName evidence="2">Uncharacterized protein</fullName>
    </submittedName>
</protein>
<keyword evidence="3" id="KW-1185">Reference proteome</keyword>
<feature type="region of interest" description="Disordered" evidence="1">
    <location>
        <begin position="799"/>
        <end position="823"/>
    </location>
</feature>
<sequence>MGIQGSRLADQATQLDGKVALVLDSEKNIHHSAGLEGANHDSADNWMELQIFQWREDPPTLVLKMGHASSNTEFKDNLDQLTDVLQFTFKLPAKYPGGQVGLLQNIRGLLDGTNPHGIVETHVGRKETARFLNKKKWARQHEKDHWWTNTPKSYECKVGWTQFSSQYFFKFRVNTGEAALLVVDRHADEYKSAVGQHRPPQQQLYFTQLITLPVRVWMCVQYRRHLSCGDASQERESQVAQPGAEAIHDASPLDINEGSPTGISGMMKKLTENLTQQATRKAADMDEINESVTEEQPGLGSQGPEQSVVSPSEGNTEEEKETSNAPVDQKTPAAENLAMGEKRRTKNKRKKLQRKRKRAFLKATEEVHADAQPQQTQQNDEQSASAAGQPPAAWSPLVPGPVVENVDLTEDDLRSPTSATASFWTAHSPSSRISTNSRNFHTPPPVPNICFTGESDEEGVSVEMISLETMAGALRELSLRRSSATATPANPTTHLTGISPRSERESPSPTSKSEPVLGATSQLLAVGGKQMMWSSEEPNSGQDSVKLEDGLDDTCAATAHVEARQQEVSPQGVFGITGLPLHPHADPVFGPATRYQSPKKDQGQQRAGDIPTLAEALQPLDNSQASTSYAQDVSSISASMTPQAFSRQLLAASLESAEIWPSSAAAMSASHPQRDESSSATSPTRTPGLSPKPVVTVGHPTQRGAPITPVLPAITPDLSAMVLIPAGSVCTGASPTYAHPFTTPGFHAAVSAGYDIGGEFVSGVNPAMTPGPMMAAVPAGPHGGFAPSPTVAPGYGAYQQRPSQGHQASTPAATFRETGNPASSSLFSRGVPSLTSGGGAYPTPPTFMAPRSSSASGTDEVCLESKPETSRFFWDLTYHTFQCAMDGCEKRCNMWDCESVICPFCGPLSHIMYCGKEHLRKDVRTHWLYCEKASLQEPCLDHTVPVDIRIGPPAIPCKNGWDSPERHQQALWFSTARQEGDYFIFAAWRDCIATGLPPGSLEGRCSPRVAQVVRFDDPIEKDRFRRILAVCLLESVEVQPLVAYMFRLLRDKLQSTNHWSPQLDMELRDQLYWELGVSIGLDFVGLRHACETEWSGRPPRHCRDGICVTERPHLLGGTRWENWFERLVYNEECSHWILRANRTTHPFVKSVNARICGVGFDVVQEERRPFRRGEGWDGVGTGLMEMEGPEVLSADP</sequence>
<feature type="compositionally biased region" description="Polar residues" evidence="1">
    <location>
        <begin position="800"/>
        <end position="812"/>
    </location>
</feature>
<feature type="compositionally biased region" description="Polar residues" evidence="1">
    <location>
        <begin position="678"/>
        <end position="687"/>
    </location>
</feature>
<proteinExistence type="predicted"/>
<dbReference type="GeneID" id="81595483"/>
<feature type="compositionally biased region" description="Basic residues" evidence="1">
    <location>
        <begin position="343"/>
        <end position="360"/>
    </location>
</feature>
<dbReference type="Proteomes" id="UP001213681">
    <property type="component" value="Unassembled WGS sequence"/>
</dbReference>
<feature type="compositionally biased region" description="Polar residues" evidence="1">
    <location>
        <begin position="372"/>
        <end position="382"/>
    </location>
</feature>
<evidence type="ECO:0000313" key="2">
    <source>
        <dbReference type="EMBL" id="KAJ5460305.1"/>
    </source>
</evidence>
<reference evidence="2" key="1">
    <citation type="submission" date="2022-12" db="EMBL/GenBank/DDBJ databases">
        <authorList>
            <person name="Petersen C."/>
        </authorList>
    </citation>
    <scope>NUCLEOTIDE SEQUENCE</scope>
    <source>
        <strain evidence="2">IBT 16125</strain>
    </source>
</reference>
<feature type="region of interest" description="Disordered" evidence="1">
    <location>
        <begin position="582"/>
        <end position="607"/>
    </location>
</feature>
<feature type="compositionally biased region" description="Low complexity" evidence="1">
    <location>
        <begin position="484"/>
        <end position="493"/>
    </location>
</feature>
<dbReference type="AlphaFoldDB" id="A0AAD6CBQ0"/>
<feature type="region of interest" description="Disordered" evidence="1">
    <location>
        <begin position="481"/>
        <end position="518"/>
    </location>
</feature>
<dbReference type="EMBL" id="JAPVEA010000002">
    <property type="protein sequence ID" value="KAJ5460305.1"/>
    <property type="molecule type" value="Genomic_DNA"/>
</dbReference>
<dbReference type="RefSeq" id="XP_056769347.1">
    <property type="nucleotide sequence ID" value="XM_056905240.1"/>
</dbReference>
<feature type="region of interest" description="Disordered" evidence="1">
    <location>
        <begin position="233"/>
        <end position="402"/>
    </location>
</feature>
<reference evidence="2" key="2">
    <citation type="journal article" date="2023" name="IMA Fungus">
        <title>Comparative genomic study of the Penicillium genus elucidates a diverse pangenome and 15 lateral gene transfer events.</title>
        <authorList>
            <person name="Petersen C."/>
            <person name="Sorensen T."/>
            <person name="Nielsen M.R."/>
            <person name="Sondergaard T.E."/>
            <person name="Sorensen J.L."/>
            <person name="Fitzpatrick D.A."/>
            <person name="Frisvad J.C."/>
            <person name="Nielsen K.L."/>
        </authorList>
    </citation>
    <scope>NUCLEOTIDE SEQUENCE</scope>
    <source>
        <strain evidence="2">IBT 16125</strain>
    </source>
</reference>
<feature type="compositionally biased region" description="Polar residues" evidence="1">
    <location>
        <begin position="303"/>
        <end position="314"/>
    </location>
</feature>
<name>A0AAD6CBQ0_9EURO</name>
<organism evidence="2 3">
    <name type="scientific">Penicillium daleae</name>
    <dbReference type="NCBI Taxonomy" id="63821"/>
    <lineage>
        <taxon>Eukaryota</taxon>
        <taxon>Fungi</taxon>
        <taxon>Dikarya</taxon>
        <taxon>Ascomycota</taxon>
        <taxon>Pezizomycotina</taxon>
        <taxon>Eurotiomycetes</taxon>
        <taxon>Eurotiomycetidae</taxon>
        <taxon>Eurotiales</taxon>
        <taxon>Aspergillaceae</taxon>
        <taxon>Penicillium</taxon>
    </lineage>
</organism>